<sequence length="420" mass="45871">SICRFQLLCLAVVAVQGSALGPEARSATPTRSEQQPSTAVGVLDSVLRGKSRQSRCVRCYEDRYYSSGSDRYGGYSSRAGDDPRSSWYYSYDRYDDRGSSRDRDRDYDRYYGRDDRYSPRTYDRYEGRGYDDYYRRGSYDRGSSYGYGAYAGYDSRDRYYGDRYSDNSRDRYYDRSRTGYSSYDKYDPYDRYYSRYDFRNYRPWDETYRGQSGFDNSGRGYYFAGDDDESRGSSHPFYDRERAQSHQSSPAYPVSAGSPCGQLVSNCPYGDRGTKVSSSAIGSDGYRGGHTSVTGDMGSKSSGASGGWTYLGDQDKQSSRGGSGGSGGSNGGASSGAGSGGQGAVGGGRDRERDAQSASYGGRPRPLGGSYLFDRDSNAVPESPSDAASSNGDGPGDGSHKMPAAAAQTAPAPDASQLDD</sequence>
<feature type="region of interest" description="Disordered" evidence="1">
    <location>
        <begin position="219"/>
        <end position="258"/>
    </location>
</feature>
<feature type="compositionally biased region" description="Polar residues" evidence="1">
    <location>
        <begin position="27"/>
        <end position="38"/>
    </location>
</feature>
<evidence type="ECO:0000313" key="3">
    <source>
        <dbReference type="EMBL" id="KAH8370787.1"/>
    </source>
</evidence>
<feature type="region of interest" description="Disordered" evidence="1">
    <location>
        <begin position="96"/>
        <end position="129"/>
    </location>
</feature>
<organism evidence="3 4">
    <name type="scientific">Drosophila rubida</name>
    <dbReference type="NCBI Taxonomy" id="30044"/>
    <lineage>
        <taxon>Eukaryota</taxon>
        <taxon>Metazoa</taxon>
        <taxon>Ecdysozoa</taxon>
        <taxon>Arthropoda</taxon>
        <taxon>Hexapoda</taxon>
        <taxon>Insecta</taxon>
        <taxon>Pterygota</taxon>
        <taxon>Neoptera</taxon>
        <taxon>Endopterygota</taxon>
        <taxon>Diptera</taxon>
        <taxon>Brachycera</taxon>
        <taxon>Muscomorpha</taxon>
        <taxon>Ephydroidea</taxon>
        <taxon>Drosophilidae</taxon>
        <taxon>Drosophila</taxon>
    </lineage>
</organism>
<name>A0AAD4K058_9MUSC</name>
<keyword evidence="4" id="KW-1185">Reference proteome</keyword>
<feature type="compositionally biased region" description="Low complexity" evidence="1">
    <location>
        <begin position="403"/>
        <end position="420"/>
    </location>
</feature>
<evidence type="ECO:0000256" key="1">
    <source>
        <dbReference type="SAM" id="MobiDB-lite"/>
    </source>
</evidence>
<feature type="compositionally biased region" description="Gly residues" evidence="1">
    <location>
        <begin position="321"/>
        <end position="347"/>
    </location>
</feature>
<feature type="non-terminal residue" evidence="3">
    <location>
        <position position="1"/>
    </location>
</feature>
<proteinExistence type="predicted"/>
<feature type="non-terminal residue" evidence="3">
    <location>
        <position position="420"/>
    </location>
</feature>
<dbReference type="EMBL" id="JAJJHW010002585">
    <property type="protein sequence ID" value="KAH8370787.1"/>
    <property type="molecule type" value="Genomic_DNA"/>
</dbReference>
<keyword evidence="2" id="KW-0732">Signal</keyword>
<feature type="signal peptide" evidence="2">
    <location>
        <begin position="1"/>
        <end position="19"/>
    </location>
</feature>
<comment type="caution">
    <text evidence="3">The sequence shown here is derived from an EMBL/GenBank/DDBJ whole genome shotgun (WGS) entry which is preliminary data.</text>
</comment>
<feature type="region of interest" description="Disordered" evidence="1">
    <location>
        <begin position="22"/>
        <end position="41"/>
    </location>
</feature>
<feature type="chain" id="PRO_5042035871" evidence="2">
    <location>
        <begin position="20"/>
        <end position="420"/>
    </location>
</feature>
<feature type="compositionally biased region" description="Polar residues" evidence="1">
    <location>
        <begin position="291"/>
        <end position="303"/>
    </location>
</feature>
<reference evidence="3" key="1">
    <citation type="journal article" date="2021" name="Mol. Ecol. Resour.">
        <title>Phylogenomic analyses of the genus Drosophila reveals genomic signals of climate adaptation.</title>
        <authorList>
            <person name="Li F."/>
            <person name="Rane R.V."/>
            <person name="Luria V."/>
            <person name="Xiong Z."/>
            <person name="Chen J."/>
            <person name="Li Z."/>
            <person name="Catullo R.A."/>
            <person name="Griffin P.C."/>
            <person name="Schiffer M."/>
            <person name="Pearce S."/>
            <person name="Lee S.F."/>
            <person name="McElroy K."/>
            <person name="Stocker A."/>
            <person name="Shirriffs J."/>
            <person name="Cockerell F."/>
            <person name="Coppin C."/>
            <person name="Sgro C.M."/>
            <person name="Karger A."/>
            <person name="Cain J.W."/>
            <person name="Weber J.A."/>
            <person name="Santpere G."/>
            <person name="Kirschner M.W."/>
            <person name="Hoffmann A.A."/>
            <person name="Oakeshott J.G."/>
            <person name="Zhang G."/>
        </authorList>
    </citation>
    <scope>NUCLEOTIDE SEQUENCE</scope>
    <source>
        <strain evidence="3">BGI-SZ-2011g</strain>
    </source>
</reference>
<dbReference type="AlphaFoldDB" id="A0AAD4K058"/>
<protein>
    <submittedName>
        <fullName evidence="3">Uncharacterized protein</fullName>
    </submittedName>
</protein>
<gene>
    <name evidence="3" type="ORF">KR093_004963</name>
</gene>
<accession>A0AAD4K058</accession>
<evidence type="ECO:0000313" key="4">
    <source>
        <dbReference type="Proteomes" id="UP001200034"/>
    </source>
</evidence>
<evidence type="ECO:0000256" key="2">
    <source>
        <dbReference type="SAM" id="SignalP"/>
    </source>
</evidence>
<feature type="region of interest" description="Disordered" evidence="1">
    <location>
        <begin position="275"/>
        <end position="420"/>
    </location>
</feature>
<dbReference type="Proteomes" id="UP001200034">
    <property type="component" value="Unassembled WGS sequence"/>
</dbReference>